<dbReference type="PANTHER" id="PTHR20858:SF17">
    <property type="entry name" value="HYDROXYMETHYLPYRIMIDINE_PHOSPHOMETHYLPYRIMIDINE KINASE THI20-RELATED"/>
    <property type="match status" value="1"/>
</dbReference>
<dbReference type="GO" id="GO:0005829">
    <property type="term" value="C:cytosol"/>
    <property type="evidence" value="ECO:0007669"/>
    <property type="project" value="TreeGrafter"/>
</dbReference>
<sequence>MGARSRSTSRPDPHRNFCDHNQRFPPISATCYSVPETKPPLVLIFGPFDPSGAGSLPADAVTCAALGCHALGTLTALHVQDTASVEDIQVVAPETIDDQARCLLEDMAVQAIKIGPLYTAETASVVAQIAADYSKVPLVLHLGAMPGAAVLEDSDPEEALGATFELLLPQTDIAIVDNQLLLQWQAEGLLPEVEGGSAAQALLQYGAKWVLSTATPMRPGLSAYLLQGQRNETHSWPWAAPAARVHDADGPLACAVTNQLARGLGVADAVAAAIEQAAALSAASFQPGMGQRLIRRSLA</sequence>
<gene>
    <name evidence="2" type="ORF">CEY11_14490</name>
</gene>
<keyword evidence="2" id="KW-0808">Transferase</keyword>
<dbReference type="InterPro" id="IPR013749">
    <property type="entry name" value="PM/HMP-P_kinase-1"/>
</dbReference>
<protein>
    <submittedName>
        <fullName evidence="2">Hydroxymethylpyrimidine/phosphomethylpyrimidine kinase</fullName>
    </submittedName>
</protein>
<dbReference type="Gene3D" id="3.40.1190.20">
    <property type="match status" value="1"/>
</dbReference>
<accession>A0A225MA66</accession>
<evidence type="ECO:0000313" key="3">
    <source>
        <dbReference type="Proteomes" id="UP000214603"/>
    </source>
</evidence>
<dbReference type="Proteomes" id="UP000214603">
    <property type="component" value="Unassembled WGS sequence"/>
</dbReference>
<dbReference type="GO" id="GO:0008902">
    <property type="term" value="F:hydroxymethylpyrimidine kinase activity"/>
    <property type="evidence" value="ECO:0007669"/>
    <property type="project" value="TreeGrafter"/>
</dbReference>
<dbReference type="GO" id="GO:0009228">
    <property type="term" value="P:thiamine biosynthetic process"/>
    <property type="evidence" value="ECO:0007669"/>
    <property type="project" value="TreeGrafter"/>
</dbReference>
<evidence type="ECO:0000313" key="2">
    <source>
        <dbReference type="EMBL" id="OWT58205.1"/>
    </source>
</evidence>
<keyword evidence="3" id="KW-1185">Reference proteome</keyword>
<dbReference type="UniPathway" id="UPA00060">
    <property type="reaction ID" value="UER00138"/>
</dbReference>
<organism evidence="2 3">
    <name type="scientific">Candidimonas nitroreducens</name>
    <dbReference type="NCBI Taxonomy" id="683354"/>
    <lineage>
        <taxon>Bacteria</taxon>
        <taxon>Pseudomonadati</taxon>
        <taxon>Pseudomonadota</taxon>
        <taxon>Betaproteobacteria</taxon>
        <taxon>Burkholderiales</taxon>
        <taxon>Alcaligenaceae</taxon>
        <taxon>Candidimonas</taxon>
    </lineage>
</organism>
<dbReference type="SUPFAM" id="SSF53613">
    <property type="entry name" value="Ribokinase-like"/>
    <property type="match status" value="1"/>
</dbReference>
<comment type="caution">
    <text evidence="2">The sequence shown here is derived from an EMBL/GenBank/DDBJ whole genome shotgun (WGS) entry which is preliminary data.</text>
</comment>
<keyword evidence="2" id="KW-0418">Kinase</keyword>
<dbReference type="InterPro" id="IPR029056">
    <property type="entry name" value="Ribokinase-like"/>
</dbReference>
<name>A0A225MA66_9BURK</name>
<dbReference type="EMBL" id="NJIH01000008">
    <property type="protein sequence ID" value="OWT58205.1"/>
    <property type="molecule type" value="Genomic_DNA"/>
</dbReference>
<reference evidence="3" key="1">
    <citation type="submission" date="2017-06" db="EMBL/GenBank/DDBJ databases">
        <title>Herbaspirillum phytohormonus sp. nov., isolated from the root nodule of Robinia pseudoacacia in lead-zinc mine.</title>
        <authorList>
            <person name="Fan M."/>
            <person name="Lin Y."/>
        </authorList>
    </citation>
    <scope>NUCLEOTIDE SEQUENCE [LARGE SCALE GENOMIC DNA]</scope>
    <source>
        <strain evidence="3">SC-089</strain>
    </source>
</reference>
<dbReference type="PANTHER" id="PTHR20858">
    <property type="entry name" value="PHOSPHOMETHYLPYRIMIDINE KINASE"/>
    <property type="match status" value="1"/>
</dbReference>
<dbReference type="GO" id="GO:0009229">
    <property type="term" value="P:thiamine diphosphate biosynthetic process"/>
    <property type="evidence" value="ECO:0007669"/>
    <property type="project" value="UniProtKB-UniPathway"/>
</dbReference>
<dbReference type="Pfam" id="PF08543">
    <property type="entry name" value="Phos_pyr_kin"/>
    <property type="match status" value="1"/>
</dbReference>
<dbReference type="OrthoDB" id="9810880at2"/>
<evidence type="ECO:0000259" key="1">
    <source>
        <dbReference type="Pfam" id="PF08543"/>
    </source>
</evidence>
<proteinExistence type="predicted"/>
<dbReference type="GO" id="GO:0008972">
    <property type="term" value="F:phosphomethylpyrimidine kinase activity"/>
    <property type="evidence" value="ECO:0007669"/>
    <property type="project" value="TreeGrafter"/>
</dbReference>
<feature type="domain" description="Pyridoxamine kinase/Phosphomethylpyrimidine kinase" evidence="1">
    <location>
        <begin position="49"/>
        <end position="291"/>
    </location>
</feature>
<dbReference type="AlphaFoldDB" id="A0A225MA66"/>